<keyword evidence="5" id="KW-0804">Transcription</keyword>
<evidence type="ECO:0000256" key="4">
    <source>
        <dbReference type="ARBA" id="ARBA00023159"/>
    </source>
</evidence>
<dbReference type="PANTHER" id="PTHR30293:SF0">
    <property type="entry name" value="NITROGEN ASSIMILATION REGULATORY PROTEIN NAC"/>
    <property type="match status" value="1"/>
</dbReference>
<reference evidence="7 8" key="1">
    <citation type="submission" date="2020-01" db="EMBL/GenBank/DDBJ databases">
        <title>Genome sequencing of strain KACC 21265.</title>
        <authorList>
            <person name="Heo J."/>
            <person name="Kim S.-J."/>
            <person name="Kim J.-S."/>
            <person name="Hong S.-B."/>
            <person name="Kwon S.-W."/>
        </authorList>
    </citation>
    <scope>NUCLEOTIDE SEQUENCE [LARGE SCALE GENOMIC DNA]</scope>
    <source>
        <strain evidence="7 8">KACC 21265</strain>
    </source>
</reference>
<dbReference type="PROSITE" id="PS50931">
    <property type="entry name" value="HTH_LYSR"/>
    <property type="match status" value="1"/>
</dbReference>
<dbReference type="GO" id="GO:0003677">
    <property type="term" value="F:DNA binding"/>
    <property type="evidence" value="ECO:0007669"/>
    <property type="project" value="UniProtKB-KW"/>
</dbReference>
<dbReference type="PANTHER" id="PTHR30293">
    <property type="entry name" value="TRANSCRIPTIONAL REGULATORY PROTEIN NAC-RELATED"/>
    <property type="match status" value="1"/>
</dbReference>
<evidence type="ECO:0000256" key="1">
    <source>
        <dbReference type="ARBA" id="ARBA00009437"/>
    </source>
</evidence>
<evidence type="ECO:0000313" key="7">
    <source>
        <dbReference type="EMBL" id="QHI98541.1"/>
    </source>
</evidence>
<dbReference type="AlphaFoldDB" id="A0A857J6A6"/>
<keyword evidence="2" id="KW-0805">Transcription regulation</keyword>
<dbReference type="FunFam" id="1.10.10.10:FF:000001">
    <property type="entry name" value="LysR family transcriptional regulator"/>
    <property type="match status" value="1"/>
</dbReference>
<dbReference type="KEGG" id="xyk:GT347_11360"/>
<dbReference type="PRINTS" id="PR00039">
    <property type="entry name" value="HTHLYSR"/>
</dbReference>
<sequence length="298" mass="32386">MDLTRLRYFVAVVESGSFSRAAAALHLSQPALSRQVGLLEEELGQRLLVRHGRGALANEAGQALLAHARGIFELADRAQADMHERQSSPRGRVTVGLPPRVAQVLAADLIERFRREYPEVTLTVVEALSIRLREWMVAGTLDMAILFDPPPSPQLQDETLAREALLLFGPKPLPARVKLADVAALPLVMPSGPNALRQLLESSMRPRGLALDIVAEVDSVLTVLSLVARGVAHTVLPISAMALWNYAQPLHHAAIVGPAIRNRLALVIPTARPATRPARLVAELLRTLARKHYAPNAS</sequence>
<dbReference type="Gene3D" id="3.40.190.290">
    <property type="match status" value="1"/>
</dbReference>
<dbReference type="Pfam" id="PF03466">
    <property type="entry name" value="LysR_substrate"/>
    <property type="match status" value="1"/>
</dbReference>
<proteinExistence type="inferred from homology"/>
<accession>A0A857J6A6</accession>
<evidence type="ECO:0000259" key="6">
    <source>
        <dbReference type="PROSITE" id="PS50931"/>
    </source>
</evidence>
<dbReference type="GO" id="GO:2000142">
    <property type="term" value="P:regulation of DNA-templated transcription initiation"/>
    <property type="evidence" value="ECO:0007669"/>
    <property type="project" value="TreeGrafter"/>
</dbReference>
<dbReference type="RefSeq" id="WP_160552058.1">
    <property type="nucleotide sequence ID" value="NZ_CP047650.1"/>
</dbReference>
<organism evidence="7 8">
    <name type="scientific">Xylophilus rhododendri</name>
    <dbReference type="NCBI Taxonomy" id="2697032"/>
    <lineage>
        <taxon>Bacteria</taxon>
        <taxon>Pseudomonadati</taxon>
        <taxon>Pseudomonadota</taxon>
        <taxon>Betaproteobacteria</taxon>
        <taxon>Burkholderiales</taxon>
        <taxon>Xylophilus</taxon>
    </lineage>
</organism>
<dbReference type="InterPro" id="IPR036390">
    <property type="entry name" value="WH_DNA-bd_sf"/>
</dbReference>
<evidence type="ECO:0000256" key="2">
    <source>
        <dbReference type="ARBA" id="ARBA00023015"/>
    </source>
</evidence>
<dbReference type="GO" id="GO:0003700">
    <property type="term" value="F:DNA-binding transcription factor activity"/>
    <property type="evidence" value="ECO:0007669"/>
    <property type="project" value="InterPro"/>
</dbReference>
<keyword evidence="4" id="KW-0010">Activator</keyword>
<gene>
    <name evidence="7" type="ORF">GT347_11360</name>
</gene>
<name>A0A857J6A6_9BURK</name>
<evidence type="ECO:0000256" key="3">
    <source>
        <dbReference type="ARBA" id="ARBA00023125"/>
    </source>
</evidence>
<dbReference type="InterPro" id="IPR036388">
    <property type="entry name" value="WH-like_DNA-bd_sf"/>
</dbReference>
<protein>
    <submittedName>
        <fullName evidence="7">LysR family transcriptional regulator</fullName>
    </submittedName>
</protein>
<keyword evidence="8" id="KW-1185">Reference proteome</keyword>
<dbReference type="InterPro" id="IPR000847">
    <property type="entry name" value="LysR_HTH_N"/>
</dbReference>
<feature type="domain" description="HTH lysR-type" evidence="6">
    <location>
        <begin position="1"/>
        <end position="58"/>
    </location>
</feature>
<evidence type="ECO:0000313" key="8">
    <source>
        <dbReference type="Proteomes" id="UP000464787"/>
    </source>
</evidence>
<evidence type="ECO:0000256" key="5">
    <source>
        <dbReference type="ARBA" id="ARBA00023163"/>
    </source>
</evidence>
<comment type="similarity">
    <text evidence="1">Belongs to the LysR transcriptional regulatory family.</text>
</comment>
<dbReference type="Pfam" id="PF00126">
    <property type="entry name" value="HTH_1"/>
    <property type="match status" value="1"/>
</dbReference>
<dbReference type="EMBL" id="CP047650">
    <property type="protein sequence ID" value="QHI98541.1"/>
    <property type="molecule type" value="Genomic_DNA"/>
</dbReference>
<dbReference type="Proteomes" id="UP000464787">
    <property type="component" value="Chromosome"/>
</dbReference>
<dbReference type="Gene3D" id="1.10.10.10">
    <property type="entry name" value="Winged helix-like DNA-binding domain superfamily/Winged helix DNA-binding domain"/>
    <property type="match status" value="1"/>
</dbReference>
<keyword evidence="3" id="KW-0238">DNA-binding</keyword>
<dbReference type="InterPro" id="IPR005119">
    <property type="entry name" value="LysR_subst-bd"/>
</dbReference>
<dbReference type="SUPFAM" id="SSF53850">
    <property type="entry name" value="Periplasmic binding protein-like II"/>
    <property type="match status" value="1"/>
</dbReference>
<dbReference type="SUPFAM" id="SSF46785">
    <property type="entry name" value="Winged helix' DNA-binding domain"/>
    <property type="match status" value="1"/>
</dbReference>